<keyword evidence="5" id="KW-1185">Reference proteome</keyword>
<dbReference type="AlphaFoldDB" id="A0A8J3IBU6"/>
<dbReference type="Proteomes" id="UP000612362">
    <property type="component" value="Unassembled WGS sequence"/>
</dbReference>
<dbReference type="GO" id="GO:0016747">
    <property type="term" value="F:acyltransferase activity, transferring groups other than amino-acyl groups"/>
    <property type="evidence" value="ECO:0007669"/>
    <property type="project" value="InterPro"/>
</dbReference>
<dbReference type="CDD" id="cd04301">
    <property type="entry name" value="NAT_SF"/>
    <property type="match status" value="2"/>
</dbReference>
<dbReference type="PANTHER" id="PTHR43877">
    <property type="entry name" value="AMINOALKYLPHOSPHONATE N-ACETYLTRANSFERASE-RELATED-RELATED"/>
    <property type="match status" value="1"/>
</dbReference>
<dbReference type="Gene3D" id="3.40.630.30">
    <property type="match status" value="1"/>
</dbReference>
<feature type="domain" description="N-acetyltransferase" evidence="3">
    <location>
        <begin position="11"/>
        <end position="162"/>
    </location>
</feature>
<evidence type="ECO:0000256" key="2">
    <source>
        <dbReference type="ARBA" id="ARBA00023315"/>
    </source>
</evidence>
<dbReference type="Pfam" id="PF00583">
    <property type="entry name" value="Acetyltransf_1"/>
    <property type="match status" value="2"/>
</dbReference>
<evidence type="ECO:0000256" key="1">
    <source>
        <dbReference type="ARBA" id="ARBA00022679"/>
    </source>
</evidence>
<reference evidence="4" key="1">
    <citation type="submission" date="2020-10" db="EMBL/GenBank/DDBJ databases">
        <title>Taxonomic study of unclassified bacteria belonging to the class Ktedonobacteria.</title>
        <authorList>
            <person name="Yabe S."/>
            <person name="Wang C.M."/>
            <person name="Zheng Y."/>
            <person name="Sakai Y."/>
            <person name="Cavaletti L."/>
            <person name="Monciardini P."/>
            <person name="Donadio S."/>
        </authorList>
    </citation>
    <scope>NUCLEOTIDE SEQUENCE</scope>
    <source>
        <strain evidence="4">SOSP1-1</strain>
    </source>
</reference>
<proteinExistence type="predicted"/>
<accession>A0A8J3IBU6</accession>
<name>A0A8J3IBU6_9CHLR</name>
<gene>
    <name evidence="4" type="ORF">KSX_73670</name>
</gene>
<evidence type="ECO:0000259" key="3">
    <source>
        <dbReference type="PROSITE" id="PS51186"/>
    </source>
</evidence>
<dbReference type="PROSITE" id="PS51186">
    <property type="entry name" value="GNAT"/>
    <property type="match status" value="2"/>
</dbReference>
<comment type="caution">
    <text evidence="4">The sequence shown here is derived from an EMBL/GenBank/DDBJ whole genome shotgun (WGS) entry which is preliminary data.</text>
</comment>
<dbReference type="InterPro" id="IPR000182">
    <property type="entry name" value="GNAT_dom"/>
</dbReference>
<dbReference type="RefSeq" id="WP_220198314.1">
    <property type="nucleotide sequence ID" value="NZ_BNJF01000004.1"/>
</dbReference>
<organism evidence="4 5">
    <name type="scientific">Ktedonospora formicarum</name>
    <dbReference type="NCBI Taxonomy" id="2778364"/>
    <lineage>
        <taxon>Bacteria</taxon>
        <taxon>Bacillati</taxon>
        <taxon>Chloroflexota</taxon>
        <taxon>Ktedonobacteria</taxon>
        <taxon>Ktedonobacterales</taxon>
        <taxon>Ktedonobacteraceae</taxon>
        <taxon>Ktedonospora</taxon>
    </lineage>
</organism>
<dbReference type="InterPro" id="IPR016181">
    <property type="entry name" value="Acyl_CoA_acyltransferase"/>
</dbReference>
<sequence>MTDTSILPDGFWVRPAKIDDLEAVVRVQNAQELADFGQLLSDRESLKRLWQGHIFDLQADTWVVGAPDGRIVSYASVRGPGRVRLFANVWLFPEYTGHGIGSYLLRCAEKRALSWVGEAPMGARVTMGASWVGERNQRAQHLLECAGYEKIYSFAHMELELDRPSVSPPSDESIIIREFCSGDDEQAVYVADEESARDEQGHVPQTFEVWRQWHLSDTTLLFVAWDGSEAAGLVRGEAMGEQGWIWHLGVRPRWRRRGLGISLLQYIQREFARRGLRAMKLNVDMFSLTGAFRLYERAGMRTSFHYHTFEKELRAGQDTRV</sequence>
<keyword evidence="2" id="KW-0012">Acyltransferase</keyword>
<protein>
    <recommendedName>
        <fullName evidence="3">N-acetyltransferase domain-containing protein</fullName>
    </recommendedName>
</protein>
<dbReference type="EMBL" id="BNJF01000004">
    <property type="protein sequence ID" value="GHO49204.1"/>
    <property type="molecule type" value="Genomic_DNA"/>
</dbReference>
<feature type="domain" description="N-acetyltransferase" evidence="3">
    <location>
        <begin position="174"/>
        <end position="320"/>
    </location>
</feature>
<evidence type="ECO:0000313" key="4">
    <source>
        <dbReference type="EMBL" id="GHO49204.1"/>
    </source>
</evidence>
<dbReference type="InterPro" id="IPR050832">
    <property type="entry name" value="Bact_Acetyltransf"/>
</dbReference>
<evidence type="ECO:0000313" key="5">
    <source>
        <dbReference type="Proteomes" id="UP000612362"/>
    </source>
</evidence>
<dbReference type="PANTHER" id="PTHR43877:SF2">
    <property type="entry name" value="AMINOALKYLPHOSPHONATE N-ACETYLTRANSFERASE-RELATED"/>
    <property type="match status" value="1"/>
</dbReference>
<dbReference type="SUPFAM" id="SSF55729">
    <property type="entry name" value="Acyl-CoA N-acyltransferases (Nat)"/>
    <property type="match status" value="2"/>
</dbReference>
<keyword evidence="1" id="KW-0808">Transferase</keyword>